<dbReference type="AlphaFoldDB" id="A0A8B5VXZ3"/>
<gene>
    <name evidence="1" type="ORF">AUF17_03920</name>
</gene>
<comment type="caution">
    <text evidence="1">The sequence shown here is derived from an EMBL/GenBank/DDBJ whole genome shotgun (WGS) entry which is preliminary data.</text>
</comment>
<accession>A0A8B5VXZ3</accession>
<organism evidence="1 2">
    <name type="scientific">Enterococcus avium</name>
    <name type="common">Streptococcus avium</name>
    <dbReference type="NCBI Taxonomy" id="33945"/>
    <lineage>
        <taxon>Bacteria</taxon>
        <taxon>Bacillati</taxon>
        <taxon>Bacillota</taxon>
        <taxon>Bacilli</taxon>
        <taxon>Lactobacillales</taxon>
        <taxon>Enterococcaceae</taxon>
        <taxon>Enterococcus</taxon>
    </lineage>
</organism>
<dbReference type="Proteomes" id="UP000316316">
    <property type="component" value="Unassembled WGS sequence"/>
</dbReference>
<protein>
    <submittedName>
        <fullName evidence="1">Uncharacterized protein</fullName>
    </submittedName>
</protein>
<evidence type="ECO:0000313" key="1">
    <source>
        <dbReference type="EMBL" id="TRZ33268.1"/>
    </source>
</evidence>
<dbReference type="RefSeq" id="WP_144324553.1">
    <property type="nucleotide sequence ID" value="NZ_PDXQ01000001.1"/>
</dbReference>
<dbReference type="EMBL" id="PDXQ01000001">
    <property type="protein sequence ID" value="TRZ33268.1"/>
    <property type="molecule type" value="Genomic_DNA"/>
</dbReference>
<evidence type="ECO:0000313" key="2">
    <source>
        <dbReference type="Proteomes" id="UP000316316"/>
    </source>
</evidence>
<reference evidence="1 2" key="1">
    <citation type="submission" date="2017-10" db="EMBL/GenBank/DDBJ databases">
        <title>FDA dAtabase for Regulatory Grade micrObial Sequences (FDA-ARGOS): Supporting development and validation of Infectious Disease Dx tests.</title>
        <authorList>
            <person name="Campos J."/>
            <person name="Goldberg B."/>
            <person name="Tallon L.J."/>
            <person name="Sadzewicz L."/>
            <person name="Sengamalay N."/>
            <person name="Ott S."/>
            <person name="Godinez A."/>
            <person name="Nagaraj S."/>
            <person name="Vyas G."/>
            <person name="Aluvathingal J."/>
            <person name="Nadendla S."/>
            <person name="Geyer C."/>
            <person name="Nandy P."/>
            <person name="Hobson J."/>
            <person name="Sichtig H."/>
        </authorList>
    </citation>
    <scope>NUCLEOTIDE SEQUENCE [LARGE SCALE GENOMIC DNA]</scope>
    <source>
        <strain evidence="1 2">FDAARGOS_185</strain>
    </source>
</reference>
<sequence>MDLDMLDRMIDASKKAHNEYTKSDIDLVSIYGDEKSATLITTKDEMTATITLKIGGNNNDTTI</sequence>
<name>A0A8B5VXZ3_ENTAV</name>
<proteinExistence type="predicted"/>